<organism evidence="1 2">
    <name type="scientific">Dermacentor silvarum</name>
    <name type="common">Tick</name>
    <dbReference type="NCBI Taxonomy" id="543639"/>
    <lineage>
        <taxon>Eukaryota</taxon>
        <taxon>Metazoa</taxon>
        <taxon>Ecdysozoa</taxon>
        <taxon>Arthropoda</taxon>
        <taxon>Chelicerata</taxon>
        <taxon>Arachnida</taxon>
        <taxon>Acari</taxon>
        <taxon>Parasitiformes</taxon>
        <taxon>Ixodida</taxon>
        <taxon>Ixodoidea</taxon>
        <taxon>Ixodidae</taxon>
        <taxon>Rhipicephalinae</taxon>
        <taxon>Dermacentor</taxon>
    </lineage>
</organism>
<reference evidence="1" key="1">
    <citation type="submission" date="2020-05" db="EMBL/GenBank/DDBJ databases">
        <title>Large-scale comparative analyses of tick genomes elucidate their genetic diversity and vector capacities.</title>
        <authorList>
            <person name="Jia N."/>
            <person name="Wang J."/>
            <person name="Shi W."/>
            <person name="Du L."/>
            <person name="Sun Y."/>
            <person name="Zhan W."/>
            <person name="Jiang J."/>
            <person name="Wang Q."/>
            <person name="Zhang B."/>
            <person name="Ji P."/>
            <person name="Sakyi L.B."/>
            <person name="Cui X."/>
            <person name="Yuan T."/>
            <person name="Jiang B."/>
            <person name="Yang W."/>
            <person name="Lam T.T.-Y."/>
            <person name="Chang Q."/>
            <person name="Ding S."/>
            <person name="Wang X."/>
            <person name="Zhu J."/>
            <person name="Ruan X."/>
            <person name="Zhao L."/>
            <person name="Wei J."/>
            <person name="Que T."/>
            <person name="Du C."/>
            <person name="Cheng J."/>
            <person name="Dai P."/>
            <person name="Han X."/>
            <person name="Huang E."/>
            <person name="Gao Y."/>
            <person name="Liu J."/>
            <person name="Shao H."/>
            <person name="Ye R."/>
            <person name="Li L."/>
            <person name="Wei W."/>
            <person name="Wang X."/>
            <person name="Wang C."/>
            <person name="Yang T."/>
            <person name="Huo Q."/>
            <person name="Li W."/>
            <person name="Guo W."/>
            <person name="Chen H."/>
            <person name="Zhou L."/>
            <person name="Ni X."/>
            <person name="Tian J."/>
            <person name="Zhou Y."/>
            <person name="Sheng Y."/>
            <person name="Liu T."/>
            <person name="Pan Y."/>
            <person name="Xia L."/>
            <person name="Li J."/>
            <person name="Zhao F."/>
            <person name="Cao W."/>
        </authorList>
    </citation>
    <scope>NUCLEOTIDE SEQUENCE</scope>
    <source>
        <strain evidence="1">Dsil-2018</strain>
    </source>
</reference>
<dbReference type="Proteomes" id="UP000821865">
    <property type="component" value="Chromosome 8"/>
</dbReference>
<dbReference type="EMBL" id="CM023477">
    <property type="protein sequence ID" value="KAH7936706.1"/>
    <property type="molecule type" value="Genomic_DNA"/>
</dbReference>
<accession>A0ACB8C704</accession>
<gene>
    <name evidence="1" type="ORF">HPB49_003137</name>
</gene>
<proteinExistence type="predicted"/>
<name>A0ACB8C704_DERSI</name>
<evidence type="ECO:0000313" key="2">
    <source>
        <dbReference type="Proteomes" id="UP000821865"/>
    </source>
</evidence>
<comment type="caution">
    <text evidence="1">The sequence shown here is derived from an EMBL/GenBank/DDBJ whole genome shotgun (WGS) entry which is preliminary data.</text>
</comment>
<evidence type="ECO:0000313" key="1">
    <source>
        <dbReference type="EMBL" id="KAH7936706.1"/>
    </source>
</evidence>
<keyword evidence="2" id="KW-1185">Reference proteome</keyword>
<protein>
    <submittedName>
        <fullName evidence="1">Uncharacterized protein</fullName>
    </submittedName>
</protein>
<sequence length="291" mass="32214">MNRIQNKNKGLDGSDGGRCGRRDARTDTLGTGQQGTKPKYIKGKVINAGRMPRLPKDEIKIVVRPQGGLDIVKSTRRRSRSRSPSRSRPRSDEIQVQDTSSRRQGDLKIVVRPHQGLPVKNLTSSLLADAVIAACGGQISGEQFLLRIKPGYNIFVVSTPHQTVADYAGRIAMLSINGRPHSVNAYVATSDGTTKGVIHGLDAHTTPEALKANLRIRTQGVEILQARMFRIITFFGRIMPRYVYYNSPGYPYKVTTCATKWVTDPQPSVSCMWTTGPCRRTRVRSQVARVT</sequence>